<evidence type="ECO:0000256" key="2">
    <source>
        <dbReference type="ARBA" id="ARBA00010400"/>
    </source>
</evidence>
<evidence type="ECO:0000256" key="1">
    <source>
        <dbReference type="ARBA" id="ARBA00004613"/>
    </source>
</evidence>
<comment type="similarity">
    <text evidence="2 5">Belongs to the RxLR effector family.</text>
</comment>
<gene>
    <name evidence="6" type="ORF">JG688_00008441</name>
</gene>
<dbReference type="AlphaFoldDB" id="A0A8J5MG65"/>
<name>A0A8J5MG65_9STRA</name>
<dbReference type="EMBL" id="JAENGY010000444">
    <property type="protein sequence ID" value="KAG6962780.1"/>
    <property type="molecule type" value="Genomic_DNA"/>
</dbReference>
<keyword evidence="4" id="KW-0732">Signal</keyword>
<dbReference type="InterPro" id="IPR031825">
    <property type="entry name" value="RXLR"/>
</dbReference>
<comment type="caution">
    <text evidence="6">The sequence shown here is derived from an EMBL/GenBank/DDBJ whole genome shotgun (WGS) entry which is preliminary data.</text>
</comment>
<keyword evidence="7" id="KW-1185">Reference proteome</keyword>
<comment type="domain">
    <text evidence="5">The RxLR-dEER motif acts to carry the protein into the host cell cytoplasm through binding to cell surface phosphatidylinositol-3-phosphate.</text>
</comment>
<keyword evidence="3 5" id="KW-0964">Secreted</keyword>
<comment type="function">
    <text evidence="5">Effector that suppresses plant defense responses during pathogen infection.</text>
</comment>
<comment type="subcellular location">
    <subcellularLocation>
        <location evidence="1 5">Secreted</location>
    </subcellularLocation>
</comment>
<evidence type="ECO:0000313" key="6">
    <source>
        <dbReference type="EMBL" id="KAG6962780.1"/>
    </source>
</evidence>
<proteinExistence type="inferred from homology"/>
<protein>
    <recommendedName>
        <fullName evidence="5">RxLR effector protein</fullName>
    </recommendedName>
</protein>
<evidence type="ECO:0000313" key="7">
    <source>
        <dbReference type="Proteomes" id="UP000709295"/>
    </source>
</evidence>
<evidence type="ECO:0000256" key="3">
    <source>
        <dbReference type="ARBA" id="ARBA00022525"/>
    </source>
</evidence>
<evidence type="ECO:0000256" key="4">
    <source>
        <dbReference type="ARBA" id="ARBA00022729"/>
    </source>
</evidence>
<reference evidence="6" key="1">
    <citation type="submission" date="2021-01" db="EMBL/GenBank/DDBJ databases">
        <title>Phytophthora aleatoria, a newly-described species from Pinus radiata is distinct from Phytophthora cactorum isolates based on comparative genomics.</title>
        <authorList>
            <person name="Mcdougal R."/>
            <person name="Panda P."/>
            <person name="Williams N."/>
            <person name="Studholme D.J."/>
        </authorList>
    </citation>
    <scope>NUCLEOTIDE SEQUENCE</scope>
    <source>
        <strain evidence="6">NZFS 4037</strain>
    </source>
</reference>
<accession>A0A8J5MG65</accession>
<dbReference type="Pfam" id="PF16810">
    <property type="entry name" value="RXLR"/>
    <property type="match status" value="1"/>
</dbReference>
<sequence>MRLTYIVMAAASILSAHHDTLTASAANDVALTGVMSLGFLHLVGADQRIGDQSRFLRSNKIAKGDNEERGFAEVVEHVMAVQAAAKGHVKKLTKTGDFSALEKSDDLLLHESIGALLDVRMKGAFKSASDKNMRPADLDDMLKELPEADDAIRAVAVKGYTDYLKGIGKAVD</sequence>
<evidence type="ECO:0000256" key="5">
    <source>
        <dbReference type="RuleBase" id="RU367124"/>
    </source>
</evidence>
<dbReference type="Proteomes" id="UP000709295">
    <property type="component" value="Unassembled WGS sequence"/>
</dbReference>
<organism evidence="6 7">
    <name type="scientific">Phytophthora aleatoria</name>
    <dbReference type="NCBI Taxonomy" id="2496075"/>
    <lineage>
        <taxon>Eukaryota</taxon>
        <taxon>Sar</taxon>
        <taxon>Stramenopiles</taxon>
        <taxon>Oomycota</taxon>
        <taxon>Peronosporomycetes</taxon>
        <taxon>Peronosporales</taxon>
        <taxon>Peronosporaceae</taxon>
        <taxon>Phytophthora</taxon>
    </lineage>
</organism>